<dbReference type="Pfam" id="PF14559">
    <property type="entry name" value="TPR_19"/>
    <property type="match status" value="1"/>
</dbReference>
<reference evidence="4" key="1">
    <citation type="journal article" date="2024" name="Gigascience">
        <title>Chromosome-level genome of the poultry shaft louse Menopon gallinae provides insight into the host-switching and adaptive evolution of parasitic lice.</title>
        <authorList>
            <person name="Xu Y."/>
            <person name="Ma L."/>
            <person name="Liu S."/>
            <person name="Liang Y."/>
            <person name="Liu Q."/>
            <person name="He Z."/>
            <person name="Tian L."/>
            <person name="Duan Y."/>
            <person name="Cai W."/>
            <person name="Li H."/>
            <person name="Song F."/>
        </authorList>
    </citation>
    <scope>NUCLEOTIDE SEQUENCE</scope>
    <source>
        <strain evidence="4">Cailab_2023a</strain>
    </source>
</reference>
<feature type="repeat" description="TPR" evidence="3">
    <location>
        <begin position="543"/>
        <end position="576"/>
    </location>
</feature>
<comment type="caution">
    <text evidence="4">The sequence shown here is derived from an EMBL/GenBank/DDBJ whole genome shotgun (WGS) entry which is preliminary data.</text>
</comment>
<dbReference type="PROSITE" id="PS50005">
    <property type="entry name" value="TPR"/>
    <property type="match status" value="3"/>
</dbReference>
<dbReference type="Pfam" id="PF13432">
    <property type="entry name" value="TPR_16"/>
    <property type="match status" value="1"/>
</dbReference>
<evidence type="ECO:0000256" key="2">
    <source>
        <dbReference type="ARBA" id="ARBA00022803"/>
    </source>
</evidence>
<dbReference type="PANTHER" id="PTHR15704:SF7">
    <property type="entry name" value="SUPERKILLER COMPLEX PROTEIN 3"/>
    <property type="match status" value="1"/>
</dbReference>
<feature type="repeat" description="TPR" evidence="3">
    <location>
        <begin position="40"/>
        <end position="73"/>
    </location>
</feature>
<dbReference type="SUPFAM" id="SSF48452">
    <property type="entry name" value="TPR-like"/>
    <property type="match status" value="6"/>
</dbReference>
<evidence type="ECO:0000313" key="4">
    <source>
        <dbReference type="EMBL" id="KAL0279062.1"/>
    </source>
</evidence>
<sequence>MDAKEVKLTLKSIKENLDAKDFKSAIKLCKTVLKSDRNNYLALVFFGVALQETEQKDEAPKAFKKAIEVKPDNNLAWMGLATYYEKYQTADSNQDLLKAYERLIILETNINKCTDLIKKYENLAITMQDTVTSKVLFKALDEVSEEKKLLLKPCLLSVFSACPVSDKEISECKRALLSELAMTTLGSDSNLPHCRKYLEHLHKEGNLQQVLCEGNKIRTNYPNDLHILQYICKAYAELYSVSDDDSELSCNGAYTALLELTPDSYLGHLCKGIHELQQKNPINALESLRQSLSEDSGNGLTWFILCKCQIILYQFYDAETSAQEALKCLKYGSKNETLMQKAELWYIQSLSEQDEEEKLLEAVKLGSSFYEQKSDVNVLPFLVKALIKLNRVNECMEYLDVLKVKNNETATFLQCLCFRQNSQEYKEKMESLVKEYSESYDAWLELGRIYYSEKNRVSCLQCLLKSAKLNQWCYLSFLHLGHCYKDLYNDLEKSRRCYQKAFQLNPGCPEIGPCLSEVYRLLGKEDLNGQLLNLITTQTPKQKWGWLNLGIHYLSKNQYQNAVNSLRVATRLNPNDRMTWEMLADAYFYQGAYISAGKAYSRVIDLGSTSVYPLVQMAMVKHFMEEYDASIRSFREIIENHPQYLPGLKGHAEVCITLVKQCVARNLNGLAMDNCQEAVNSLIKCLEARKDLACIWKLLGDACVLFSDLPDKYVKLRVPTKMMSEQRRIREGQTEVVLNKTEVLILGSRSYCEALALNSDSSRLWYDLAICYNKMAVHSKLPEKKKEMRELACAAVKKSLLVNEKSWESWNMFGVISASPEIKDYPLAQHCFIRALDENDSSPVVWTNLGTLYLCLNDLKLANQSFTEAQRLDHDYVQCWIGQAMIAHMTGHHDAMDLFRHSNQLGTHPEGSLGYANMVCQTLLETKNKNDKNYIYSIKNMNAVSVACDALTWYIDRFTDNPCAYNMLGLLLERQKLYNPSCKAFQNAVSLLISSPRDKSQGDEQTDILDKALLNYGRSLTNVGKPEEAIEVLKQIRKANFVNQCALALAYFKAKKYEEAYSSYATTLEWLAPDSGFKSHILVAMATVVYMHQGMEDAKILLMQASRLKPPSVQGLFACCALGMLHSDLLFSELSLKELSQYKDEPKYLNHIAVFESYTYLFKGEKEKAIRAISKAIHRHPTQPSLWLSLSLLLLHLYPSFDSQSAANCAEVTIQIGRSEIDVSKIMSLVSLSNLLSDKGLKSLRSSQKAVHMFPHETENWVVLVASVLSKCLQQESSREVNWLKKTIAYIRRKLEASKAMTQWLSNNERKVTLMADELKG</sequence>
<evidence type="ECO:0000256" key="1">
    <source>
        <dbReference type="ARBA" id="ARBA00022737"/>
    </source>
</evidence>
<evidence type="ECO:0008006" key="5">
    <source>
        <dbReference type="Google" id="ProtNLM"/>
    </source>
</evidence>
<name>A0AAW2IAB8_9NEOP</name>
<dbReference type="EMBL" id="JARGDH010000001">
    <property type="protein sequence ID" value="KAL0279062.1"/>
    <property type="molecule type" value="Genomic_DNA"/>
</dbReference>
<accession>A0AAW2IAB8</accession>
<dbReference type="GO" id="GO:0055087">
    <property type="term" value="C:Ski complex"/>
    <property type="evidence" value="ECO:0007669"/>
    <property type="project" value="InterPro"/>
</dbReference>
<evidence type="ECO:0000256" key="3">
    <source>
        <dbReference type="PROSITE-ProRule" id="PRU00339"/>
    </source>
</evidence>
<dbReference type="InterPro" id="IPR011990">
    <property type="entry name" value="TPR-like_helical_dom_sf"/>
</dbReference>
<dbReference type="InterPro" id="IPR019734">
    <property type="entry name" value="TPR_rpt"/>
</dbReference>
<dbReference type="InterPro" id="IPR039226">
    <property type="entry name" value="Ski3/TTC37"/>
</dbReference>
<dbReference type="GO" id="GO:0006401">
    <property type="term" value="P:RNA catabolic process"/>
    <property type="evidence" value="ECO:0007669"/>
    <property type="project" value="InterPro"/>
</dbReference>
<dbReference type="Gene3D" id="1.25.40.10">
    <property type="entry name" value="Tetratricopeptide repeat domain"/>
    <property type="match status" value="5"/>
</dbReference>
<keyword evidence="1" id="KW-0677">Repeat</keyword>
<dbReference type="PANTHER" id="PTHR15704">
    <property type="entry name" value="SUPERKILLER 3 PROTEIN-RELATED"/>
    <property type="match status" value="1"/>
</dbReference>
<feature type="repeat" description="TPR" evidence="3">
    <location>
        <begin position="843"/>
        <end position="876"/>
    </location>
</feature>
<gene>
    <name evidence="4" type="ORF">PYX00_000699</name>
</gene>
<dbReference type="SMART" id="SM00028">
    <property type="entry name" value="TPR"/>
    <property type="match status" value="12"/>
</dbReference>
<organism evidence="4">
    <name type="scientific">Menopon gallinae</name>
    <name type="common">poultry shaft louse</name>
    <dbReference type="NCBI Taxonomy" id="328185"/>
    <lineage>
        <taxon>Eukaryota</taxon>
        <taxon>Metazoa</taxon>
        <taxon>Ecdysozoa</taxon>
        <taxon>Arthropoda</taxon>
        <taxon>Hexapoda</taxon>
        <taxon>Insecta</taxon>
        <taxon>Pterygota</taxon>
        <taxon>Neoptera</taxon>
        <taxon>Paraneoptera</taxon>
        <taxon>Psocodea</taxon>
        <taxon>Troctomorpha</taxon>
        <taxon>Phthiraptera</taxon>
        <taxon>Amblycera</taxon>
        <taxon>Menoponidae</taxon>
        <taxon>Menopon</taxon>
    </lineage>
</organism>
<proteinExistence type="predicted"/>
<keyword evidence="2 3" id="KW-0802">TPR repeat</keyword>
<protein>
    <recommendedName>
        <fullName evidence="5">Tetratricopeptide repeat protein 37</fullName>
    </recommendedName>
</protein>